<dbReference type="EMBL" id="QUAJ01000014">
    <property type="protein sequence ID" value="REI40983.1"/>
    <property type="molecule type" value="Genomic_DNA"/>
</dbReference>
<dbReference type="InterPro" id="IPR004839">
    <property type="entry name" value="Aminotransferase_I/II_large"/>
</dbReference>
<dbReference type="Gene3D" id="3.40.640.10">
    <property type="entry name" value="Type I PLP-dependent aspartate aminotransferase-like (Major domain)"/>
    <property type="match status" value="1"/>
</dbReference>
<dbReference type="NCBIfam" id="TIGR04350">
    <property type="entry name" value="C_S_lyase_PatB"/>
    <property type="match status" value="1"/>
</dbReference>
<name>A0ABX9KGH5_9FUSO</name>
<feature type="domain" description="Aminotransferase class I/classII large" evidence="6">
    <location>
        <begin position="41"/>
        <end position="385"/>
    </location>
</feature>
<organism evidence="7 8">
    <name type="scientific">Psychrilyobacter piezotolerans</name>
    <dbReference type="NCBI Taxonomy" id="2293438"/>
    <lineage>
        <taxon>Bacteria</taxon>
        <taxon>Fusobacteriati</taxon>
        <taxon>Fusobacteriota</taxon>
        <taxon>Fusobacteriia</taxon>
        <taxon>Fusobacteriales</taxon>
        <taxon>Fusobacteriaceae</taxon>
        <taxon>Psychrilyobacter</taxon>
    </lineage>
</organism>
<keyword evidence="8" id="KW-1185">Reference proteome</keyword>
<evidence type="ECO:0000313" key="7">
    <source>
        <dbReference type="EMBL" id="REI40983.1"/>
    </source>
</evidence>
<dbReference type="InterPro" id="IPR027619">
    <property type="entry name" value="C-S_lyase_PatB-like"/>
</dbReference>
<protein>
    <recommendedName>
        <fullName evidence="2">cysteine-S-conjugate beta-lyase</fullName>
        <ecNumber evidence="2">4.4.1.13</ecNumber>
    </recommendedName>
</protein>
<reference evidence="7 8" key="1">
    <citation type="submission" date="2018-08" db="EMBL/GenBank/DDBJ databases">
        <title>Draft genome sequence of Psychrilyobacter sp. strain SD5 isolated from Black Sea water.</title>
        <authorList>
            <person name="Yadav S."/>
            <person name="Villanueva L."/>
            <person name="Damste J.S.S."/>
        </authorList>
    </citation>
    <scope>NUCLEOTIDE SEQUENCE [LARGE SCALE GENOMIC DNA]</scope>
    <source>
        <strain evidence="7 8">SD5</strain>
    </source>
</reference>
<dbReference type="EC" id="4.4.1.13" evidence="2"/>
<dbReference type="PANTHER" id="PTHR43525">
    <property type="entry name" value="PROTEIN MALY"/>
    <property type="match status" value="1"/>
</dbReference>
<dbReference type="InterPro" id="IPR015424">
    <property type="entry name" value="PyrdxlP-dep_Trfase"/>
</dbReference>
<dbReference type="Pfam" id="PF00155">
    <property type="entry name" value="Aminotran_1_2"/>
    <property type="match status" value="1"/>
</dbReference>
<evidence type="ECO:0000256" key="3">
    <source>
        <dbReference type="ARBA" id="ARBA00022898"/>
    </source>
</evidence>
<dbReference type="CDD" id="cd00609">
    <property type="entry name" value="AAT_like"/>
    <property type="match status" value="1"/>
</dbReference>
<evidence type="ECO:0000256" key="1">
    <source>
        <dbReference type="ARBA" id="ARBA00001933"/>
    </source>
</evidence>
<dbReference type="InterPro" id="IPR051798">
    <property type="entry name" value="Class-II_PLP-Dep_Aminotrans"/>
</dbReference>
<comment type="caution">
    <text evidence="7">The sequence shown here is derived from an EMBL/GenBank/DDBJ whole genome shotgun (WGS) entry which is preliminary data.</text>
</comment>
<evidence type="ECO:0000259" key="6">
    <source>
        <dbReference type="Pfam" id="PF00155"/>
    </source>
</evidence>
<proteinExistence type="inferred from homology"/>
<comment type="similarity">
    <text evidence="5">Belongs to the class-II pyridoxal-phosphate-dependent aminotransferase family. MalY/PatB cystathionine beta-lyase subfamily.</text>
</comment>
<evidence type="ECO:0000256" key="2">
    <source>
        <dbReference type="ARBA" id="ARBA00012224"/>
    </source>
</evidence>
<accession>A0ABX9KGH5</accession>
<evidence type="ECO:0000256" key="4">
    <source>
        <dbReference type="ARBA" id="ARBA00023239"/>
    </source>
</evidence>
<evidence type="ECO:0000313" key="8">
    <source>
        <dbReference type="Proteomes" id="UP000263486"/>
    </source>
</evidence>
<dbReference type="Gene3D" id="3.90.1150.10">
    <property type="entry name" value="Aspartate Aminotransferase, domain 1"/>
    <property type="match status" value="1"/>
</dbReference>
<sequence length="392" mass="45538">MKYNFNEKIDRKNNHSAKWSEMDKNFVSNDLWPMWIADMDLKTAPEVTEAMAEKAHEGIFGYVYRPDAYYRSAVGWCKDRFSWEIETKNLIHTPGVVPGISLMIRLLTNPSDKIMIQNPVYYPFTNVVKKNNRNLVVNSLIKDESGYYTMDYTDFEEKAKDPDLKFFILCNPHNPVGRSWKRDELEKIGKICLENNVRIISDEIWRDLVMPGNVHTPMSSISKEIEDITITCFSAAKTFNLAGLQAAFLHFPRLDEREIMDTELGILDIKRNNPFAIVAVEAAFTRCHSWADQLVEHIDGNMDYLVDYVSKNLPRVRVRKPEATYLVWLDFSDYGLNKDELSRLMQEKGKIALDDGYWFGVEGEGYERINVACPRYMLEEGMKRIKKAVNHL</sequence>
<keyword evidence="4 7" id="KW-0456">Lyase</keyword>
<dbReference type="SUPFAM" id="SSF53383">
    <property type="entry name" value="PLP-dependent transferases"/>
    <property type="match status" value="1"/>
</dbReference>
<dbReference type="PANTHER" id="PTHR43525:SF1">
    <property type="entry name" value="PROTEIN MALY"/>
    <property type="match status" value="1"/>
</dbReference>
<dbReference type="InterPro" id="IPR015421">
    <property type="entry name" value="PyrdxlP-dep_Trfase_major"/>
</dbReference>
<dbReference type="InterPro" id="IPR015422">
    <property type="entry name" value="PyrdxlP-dep_Trfase_small"/>
</dbReference>
<dbReference type="GO" id="GO:0016829">
    <property type="term" value="F:lyase activity"/>
    <property type="evidence" value="ECO:0007669"/>
    <property type="project" value="UniProtKB-KW"/>
</dbReference>
<comment type="cofactor">
    <cofactor evidence="1">
        <name>pyridoxal 5'-phosphate</name>
        <dbReference type="ChEBI" id="CHEBI:597326"/>
    </cofactor>
</comment>
<dbReference type="Proteomes" id="UP000263486">
    <property type="component" value="Unassembled WGS sequence"/>
</dbReference>
<evidence type="ECO:0000256" key="5">
    <source>
        <dbReference type="ARBA" id="ARBA00037974"/>
    </source>
</evidence>
<dbReference type="RefSeq" id="WP_114642558.1">
    <property type="nucleotide sequence ID" value="NZ_JAACIO010000010.1"/>
</dbReference>
<keyword evidence="3" id="KW-0663">Pyridoxal phosphate</keyword>
<gene>
    <name evidence="7" type="ORF">DYH56_09140</name>
</gene>